<dbReference type="InterPro" id="IPR023996">
    <property type="entry name" value="TonB-dep_OMP_SusC/RagA"/>
</dbReference>
<dbReference type="InterPro" id="IPR037066">
    <property type="entry name" value="Plug_dom_sf"/>
</dbReference>
<dbReference type="eggNOG" id="COG4771">
    <property type="taxonomic scope" value="Bacteria"/>
</dbReference>
<feature type="domain" description="TonB-dependent receptor plug" evidence="15">
    <location>
        <begin position="135"/>
        <end position="261"/>
    </location>
</feature>
<evidence type="ECO:0000256" key="11">
    <source>
        <dbReference type="PROSITE-ProRule" id="PRU01360"/>
    </source>
</evidence>
<reference evidence="17" key="1">
    <citation type="submission" date="2016-11" db="EMBL/GenBank/DDBJ databases">
        <authorList>
            <person name="Varghese N."/>
            <person name="Submissions S."/>
        </authorList>
    </citation>
    <scope>NUCLEOTIDE SEQUENCE [LARGE SCALE GENOMIC DNA]</scope>
    <source>
        <strain evidence="17">DSM 26884</strain>
    </source>
</reference>
<evidence type="ECO:0000259" key="15">
    <source>
        <dbReference type="Pfam" id="PF07715"/>
    </source>
</evidence>
<dbReference type="AlphaFoldDB" id="A0A1M6HVT7"/>
<feature type="domain" description="TonB-dependent receptor-like beta-barrel" evidence="14">
    <location>
        <begin position="454"/>
        <end position="906"/>
    </location>
</feature>
<dbReference type="InterPro" id="IPR012910">
    <property type="entry name" value="Plug_dom"/>
</dbReference>
<evidence type="ECO:0000256" key="13">
    <source>
        <dbReference type="SAM" id="SignalP"/>
    </source>
</evidence>
<evidence type="ECO:0000256" key="5">
    <source>
        <dbReference type="ARBA" id="ARBA00022692"/>
    </source>
</evidence>
<keyword evidence="17" id="KW-1185">Reference proteome</keyword>
<feature type="chain" id="PRO_5009918214" evidence="13">
    <location>
        <begin position="26"/>
        <end position="1080"/>
    </location>
</feature>
<dbReference type="Pfam" id="PF07715">
    <property type="entry name" value="Plug"/>
    <property type="match status" value="1"/>
</dbReference>
<dbReference type="InterPro" id="IPR023997">
    <property type="entry name" value="TonB-dep_OMP_SusC/RagA_CS"/>
</dbReference>
<dbReference type="InterPro" id="IPR039426">
    <property type="entry name" value="TonB-dep_rcpt-like"/>
</dbReference>
<dbReference type="FunFam" id="2.60.40.1120:FF:000003">
    <property type="entry name" value="Outer membrane protein Omp121"/>
    <property type="match status" value="1"/>
</dbReference>
<dbReference type="SUPFAM" id="SSF49464">
    <property type="entry name" value="Carboxypeptidase regulatory domain-like"/>
    <property type="match status" value="1"/>
</dbReference>
<keyword evidence="5 11" id="KW-0812">Transmembrane</keyword>
<dbReference type="InterPro" id="IPR008969">
    <property type="entry name" value="CarboxyPept-like_regulatory"/>
</dbReference>
<dbReference type="GO" id="GO:0009279">
    <property type="term" value="C:cell outer membrane"/>
    <property type="evidence" value="ECO:0007669"/>
    <property type="project" value="UniProtKB-SubCell"/>
</dbReference>
<keyword evidence="10 11" id="KW-0998">Cell outer membrane</keyword>
<dbReference type="Gene3D" id="2.170.130.10">
    <property type="entry name" value="TonB-dependent receptor, plug domain"/>
    <property type="match status" value="1"/>
</dbReference>
<dbReference type="PROSITE" id="PS52016">
    <property type="entry name" value="TONB_DEPENDENT_REC_3"/>
    <property type="match status" value="1"/>
</dbReference>
<dbReference type="NCBIfam" id="TIGR04056">
    <property type="entry name" value="OMP_RagA_SusC"/>
    <property type="match status" value="1"/>
</dbReference>
<dbReference type="RefSeq" id="WP_025834653.1">
    <property type="nucleotide sequence ID" value="NZ_FQZN01000020.1"/>
</dbReference>
<dbReference type="Proteomes" id="UP000184192">
    <property type="component" value="Unassembled WGS sequence"/>
</dbReference>
<proteinExistence type="inferred from homology"/>
<dbReference type="Gene3D" id="2.40.170.20">
    <property type="entry name" value="TonB-dependent receptor, beta-barrel domain"/>
    <property type="match status" value="1"/>
</dbReference>
<evidence type="ECO:0000256" key="12">
    <source>
        <dbReference type="RuleBase" id="RU003357"/>
    </source>
</evidence>
<dbReference type="PANTHER" id="PTHR32552:SF81">
    <property type="entry name" value="TONB-DEPENDENT OUTER MEMBRANE RECEPTOR"/>
    <property type="match status" value="1"/>
</dbReference>
<evidence type="ECO:0000256" key="2">
    <source>
        <dbReference type="ARBA" id="ARBA00022448"/>
    </source>
</evidence>
<dbReference type="SUPFAM" id="SSF56935">
    <property type="entry name" value="Porins"/>
    <property type="match status" value="1"/>
</dbReference>
<evidence type="ECO:0000256" key="10">
    <source>
        <dbReference type="ARBA" id="ARBA00023237"/>
    </source>
</evidence>
<evidence type="ECO:0000256" key="9">
    <source>
        <dbReference type="ARBA" id="ARBA00023136"/>
    </source>
</evidence>
<keyword evidence="2 11" id="KW-0813">Transport</keyword>
<dbReference type="GeneID" id="92713196"/>
<comment type="subcellular location">
    <subcellularLocation>
        <location evidence="1 11">Cell outer membrane</location>
        <topology evidence="1 11">Multi-pass membrane protein</topology>
    </subcellularLocation>
</comment>
<keyword evidence="13" id="KW-0732">Signal</keyword>
<organism evidence="16 17">
    <name type="scientific">Bacteroides stercorirosoris</name>
    <dbReference type="NCBI Taxonomy" id="871324"/>
    <lineage>
        <taxon>Bacteria</taxon>
        <taxon>Pseudomonadati</taxon>
        <taxon>Bacteroidota</taxon>
        <taxon>Bacteroidia</taxon>
        <taxon>Bacteroidales</taxon>
        <taxon>Bacteroidaceae</taxon>
        <taxon>Bacteroides</taxon>
    </lineage>
</organism>
<dbReference type="InterPro" id="IPR036942">
    <property type="entry name" value="Beta-barrel_TonB_sf"/>
</dbReference>
<keyword evidence="6" id="KW-0408">Iron</keyword>
<comment type="similarity">
    <text evidence="11 12">Belongs to the TonB-dependent receptor family.</text>
</comment>
<evidence type="ECO:0000256" key="7">
    <source>
        <dbReference type="ARBA" id="ARBA00023065"/>
    </source>
</evidence>
<keyword evidence="7" id="KW-0406">Ion transport</keyword>
<evidence type="ECO:0000256" key="8">
    <source>
        <dbReference type="ARBA" id="ARBA00023077"/>
    </source>
</evidence>
<gene>
    <name evidence="16" type="ORF">SAMN05444350_1204</name>
</gene>
<evidence type="ECO:0000256" key="6">
    <source>
        <dbReference type="ARBA" id="ARBA00023004"/>
    </source>
</evidence>
<feature type="signal peptide" evidence="13">
    <location>
        <begin position="1"/>
        <end position="25"/>
    </location>
</feature>
<dbReference type="GO" id="GO:0006826">
    <property type="term" value="P:iron ion transport"/>
    <property type="evidence" value="ECO:0007669"/>
    <property type="project" value="UniProtKB-KW"/>
</dbReference>
<name>A0A1M6HVT7_9BACE</name>
<dbReference type="PANTHER" id="PTHR32552">
    <property type="entry name" value="FERRICHROME IRON RECEPTOR-RELATED"/>
    <property type="match status" value="1"/>
</dbReference>
<dbReference type="Pfam" id="PF00593">
    <property type="entry name" value="TonB_dep_Rec_b-barrel"/>
    <property type="match status" value="1"/>
</dbReference>
<evidence type="ECO:0000313" key="16">
    <source>
        <dbReference type="EMBL" id="SHJ26346.1"/>
    </source>
</evidence>
<dbReference type="InterPro" id="IPR000531">
    <property type="entry name" value="Beta-barrel_TonB"/>
</dbReference>
<keyword evidence="3 11" id="KW-1134">Transmembrane beta strand</keyword>
<protein>
    <submittedName>
        <fullName evidence="16">TonB-linked outer membrane protein, SusC/RagA family</fullName>
    </submittedName>
</protein>
<dbReference type="Gene3D" id="2.60.40.1120">
    <property type="entry name" value="Carboxypeptidase-like, regulatory domain"/>
    <property type="match status" value="1"/>
</dbReference>
<keyword evidence="9 11" id="KW-0472">Membrane</keyword>
<evidence type="ECO:0000259" key="14">
    <source>
        <dbReference type="Pfam" id="PF00593"/>
    </source>
</evidence>
<evidence type="ECO:0000313" key="17">
    <source>
        <dbReference type="Proteomes" id="UP000184192"/>
    </source>
</evidence>
<dbReference type="EMBL" id="FQZN01000020">
    <property type="protein sequence ID" value="SHJ26346.1"/>
    <property type="molecule type" value="Genomic_DNA"/>
</dbReference>
<dbReference type="Pfam" id="PF13715">
    <property type="entry name" value="CarbopepD_reg_2"/>
    <property type="match status" value="1"/>
</dbReference>
<keyword evidence="4" id="KW-0410">Iron transport</keyword>
<evidence type="ECO:0000256" key="4">
    <source>
        <dbReference type="ARBA" id="ARBA00022496"/>
    </source>
</evidence>
<accession>A0A1M6HVT7</accession>
<evidence type="ECO:0000256" key="1">
    <source>
        <dbReference type="ARBA" id="ARBA00004571"/>
    </source>
</evidence>
<evidence type="ECO:0000256" key="3">
    <source>
        <dbReference type="ARBA" id="ARBA00022452"/>
    </source>
</evidence>
<sequence length="1080" mass="118598">MKRNYCLSLMLLALFGMFSPNSVKAADGENTPSSQSTQQAKKITGKVVDATGEPIIGASVLVKGTGTGAVTDIDGNFSVDVQQGSTLIISFVGYTSAEIKVGTGSVYNVTLADDTQALSEVVVTAMGIKKERKALGYAVQDVNSKELLKNKNANVINSLNGKIAGVNITQSGGSAGAGAQIVLRGGTSLERDNQPLFVVDGVIYDNSTAIGGDSGFDGMLRTASSFGNRVMDINPEDVENMSVLKGPAAAALYGSRAAAGVIVITTKKGNTDGTTEVTFNTRFTTSWVNRLPDMQDTYKRGQYNDLGNLETDWVMSSWGEKYKSGEKAYDNLENFFNNGASYDNTLTVSGGNKAGSYFLSISRFDQNGIVPNTGYDKTTFRFNGDRKYGNFTVAANVAFSVSNTDKTLTSSGLWDSDGKGGNGAMQAVYSWARSEDMARWINDDGSKYRIFQDLDPDNQNLVSDTDNPYWIINKNKMWDKTTRFTGSVAPSYKIADWLNVSYRAGIDRYTTNDYTYIAPGAAMKDIYQNGRLSTNDFTYEYLTSNLIITANQKVGDFDLGLMLGHSAEDTKVRRERRTGYDFITPDFPSFENIDQSTKQFQSYQSRKRLMGVFGEFRASYKNIAYLTVTGRNDWTSTLPVNNRSYFYPSVSGSFVFTELLPENEVLSFGKIRASWARVGKDTDAYATTTALWAPRTFLAGVGTGNSWTRGNPYLRPEITESTELGLEMRFFKGRLGFDFTYYTNDSKDQIVSPRLSQTNGYIMYSTNVGNVYNKGMELSITAIPVETKDWRWETTLNFAGNRGTVENLLQGMELLYVTDVQIGGVKAASVNNGNFMALTGNKWKRTDDGKVILDATTGLPTYTSNGTEFVGNREPNMSGGWNNTIQYKNWNLSMLWDFRFGGAIYNGTEYDLTVNGLSTRTQNRDKLEITGVVPDGADANGNTIYKDATFTFEAGKNYDILNPDGTVKTARNGNQIIQDYYSNIYTKESSNFITKTNWMRLRSISLSYTFDKSLLAKTKFIKGCSINVTGNNLLLFTNYKGLDPENSVAGSGVTGSSSTGIDYCGVPSTASMSFGINLTF</sequence>
<dbReference type="NCBIfam" id="TIGR04057">
    <property type="entry name" value="SusC_RagA_signa"/>
    <property type="match status" value="1"/>
</dbReference>
<keyword evidence="8 12" id="KW-0798">TonB box</keyword>